<keyword evidence="4" id="KW-0238">DNA-binding</keyword>
<keyword evidence="1" id="KW-0479">Metal-binding</keyword>
<dbReference type="InterPro" id="IPR021858">
    <property type="entry name" value="Fun_TF"/>
</dbReference>
<dbReference type="Gene3D" id="4.10.240.10">
    <property type="entry name" value="Zn(2)-C6 fungal-type DNA-binding domain"/>
    <property type="match status" value="1"/>
</dbReference>
<dbReference type="InterPro" id="IPR001138">
    <property type="entry name" value="Zn2Cys6_DnaBD"/>
</dbReference>
<dbReference type="AlphaFoldDB" id="A0A9P9JIT4"/>
<evidence type="ECO:0000256" key="3">
    <source>
        <dbReference type="ARBA" id="ARBA00023015"/>
    </source>
</evidence>
<feature type="region of interest" description="Disordered" evidence="7">
    <location>
        <begin position="1"/>
        <end position="28"/>
    </location>
</feature>
<keyword evidence="2" id="KW-0862">Zinc</keyword>
<dbReference type="PROSITE" id="PS50048">
    <property type="entry name" value="ZN2_CY6_FUNGAL_2"/>
    <property type="match status" value="1"/>
</dbReference>
<dbReference type="PROSITE" id="PS00463">
    <property type="entry name" value="ZN2_CY6_FUNGAL_1"/>
    <property type="match status" value="1"/>
</dbReference>
<dbReference type="OrthoDB" id="3145928at2759"/>
<evidence type="ECO:0000256" key="1">
    <source>
        <dbReference type="ARBA" id="ARBA00022723"/>
    </source>
</evidence>
<feature type="domain" description="Zn(2)-C6 fungal-type" evidence="8">
    <location>
        <begin position="30"/>
        <end position="58"/>
    </location>
</feature>
<name>A0A9P9JIT4_9HYPO</name>
<organism evidence="9 10">
    <name type="scientific">Dactylonectria macrodidyma</name>
    <dbReference type="NCBI Taxonomy" id="307937"/>
    <lineage>
        <taxon>Eukaryota</taxon>
        <taxon>Fungi</taxon>
        <taxon>Dikarya</taxon>
        <taxon>Ascomycota</taxon>
        <taxon>Pezizomycotina</taxon>
        <taxon>Sordariomycetes</taxon>
        <taxon>Hypocreomycetidae</taxon>
        <taxon>Hypocreales</taxon>
        <taxon>Nectriaceae</taxon>
        <taxon>Dactylonectria</taxon>
    </lineage>
</organism>
<dbReference type="GO" id="GO:0008270">
    <property type="term" value="F:zinc ion binding"/>
    <property type="evidence" value="ECO:0007669"/>
    <property type="project" value="InterPro"/>
</dbReference>
<evidence type="ECO:0000256" key="7">
    <source>
        <dbReference type="SAM" id="MobiDB-lite"/>
    </source>
</evidence>
<dbReference type="PANTHER" id="PTHR36206:SF16">
    <property type="entry name" value="TRANSCRIPTION FACTOR DOMAIN-CONTAINING PROTEIN-RELATED"/>
    <property type="match status" value="1"/>
</dbReference>
<evidence type="ECO:0000256" key="5">
    <source>
        <dbReference type="ARBA" id="ARBA00023163"/>
    </source>
</evidence>
<proteinExistence type="predicted"/>
<keyword evidence="3" id="KW-0805">Transcription regulation</keyword>
<gene>
    <name evidence="9" type="ORF">EDB81DRAFT_674831</name>
</gene>
<evidence type="ECO:0000256" key="4">
    <source>
        <dbReference type="ARBA" id="ARBA00023125"/>
    </source>
</evidence>
<keyword evidence="5" id="KW-0804">Transcription</keyword>
<keyword evidence="6" id="KW-0539">Nucleus</keyword>
<evidence type="ECO:0000259" key="8">
    <source>
        <dbReference type="PROSITE" id="PS50048"/>
    </source>
</evidence>
<sequence length="587" mass="66078">MPMGFEVTPPLQAPSTSGLGGKRRKNSKHGCRTCKIRRVKCDEGRPGCRRCMSTGRFCEGYGVWGGGTSHRFAELTKVPMATRTLRDLSSLWCMGLTSDIERITFDWFRHRAMFKLSGVFSSRFWDSLVLQACSTNPAVLHAVLALGSAHKMEMQIPPSNSGDLCAKSRQQQMQFTLQQYNKAIACVQPLLSRTQPDIQSSRVVLIACMVFVCLELLQGRYIEGIKHLCNGMVLLNQLRDTSRTSMSTGTLLLSHAQDTVDDRYLIEAFSSLYCQSFILGQTWGFPRQSFVMMDECVMKGAPTTFSSISEARLHLYSLYADIDRLKTYYDHTDHRQKTPRALSARQRDIQRRLSLWEQSYRISRIALSLQLSARESLCYPLLRIHHTVANILAATCLSSEQCIFDDFMLIFDSILRQCEDILDIAAPFITSDLAAGFCSGRFSFTTDMGLIPPLYFTALKCRSPTVRRKAIRLLDAGAHKEGVWNGHIAIRVAQQVITLEETVIGNNPVLDCRSSDLTVPSAMHSSLPGMESGGLSIPELQRIHAVDVDLTNYQSGMISLRCTRRSQDGEWEDIFIPITMEEDRSRQ</sequence>
<evidence type="ECO:0000256" key="6">
    <source>
        <dbReference type="ARBA" id="ARBA00023242"/>
    </source>
</evidence>
<dbReference type="Proteomes" id="UP000738349">
    <property type="component" value="Unassembled WGS sequence"/>
</dbReference>
<dbReference type="Pfam" id="PF00172">
    <property type="entry name" value="Zn_clus"/>
    <property type="match status" value="1"/>
</dbReference>
<dbReference type="Pfam" id="PF11951">
    <property type="entry name" value="Fungal_trans_2"/>
    <property type="match status" value="1"/>
</dbReference>
<evidence type="ECO:0000256" key="2">
    <source>
        <dbReference type="ARBA" id="ARBA00022833"/>
    </source>
</evidence>
<dbReference type="CDD" id="cd00067">
    <property type="entry name" value="GAL4"/>
    <property type="match status" value="1"/>
</dbReference>
<evidence type="ECO:0000313" key="9">
    <source>
        <dbReference type="EMBL" id="KAH7176217.1"/>
    </source>
</evidence>
<evidence type="ECO:0000313" key="10">
    <source>
        <dbReference type="Proteomes" id="UP000738349"/>
    </source>
</evidence>
<dbReference type="EMBL" id="JAGMUV010000001">
    <property type="protein sequence ID" value="KAH7176217.1"/>
    <property type="molecule type" value="Genomic_DNA"/>
</dbReference>
<dbReference type="InterPro" id="IPR052360">
    <property type="entry name" value="Transcr_Regulatory_Proteins"/>
</dbReference>
<dbReference type="SUPFAM" id="SSF57701">
    <property type="entry name" value="Zn2/Cys6 DNA-binding domain"/>
    <property type="match status" value="1"/>
</dbReference>
<accession>A0A9P9JIT4</accession>
<dbReference type="SMART" id="SM00066">
    <property type="entry name" value="GAL4"/>
    <property type="match status" value="1"/>
</dbReference>
<dbReference type="GO" id="GO:0003677">
    <property type="term" value="F:DNA binding"/>
    <property type="evidence" value="ECO:0007669"/>
    <property type="project" value="UniProtKB-KW"/>
</dbReference>
<dbReference type="InterPro" id="IPR036864">
    <property type="entry name" value="Zn2-C6_fun-type_DNA-bd_sf"/>
</dbReference>
<reference evidence="9" key="1">
    <citation type="journal article" date="2021" name="Nat. Commun.">
        <title>Genetic determinants of endophytism in the Arabidopsis root mycobiome.</title>
        <authorList>
            <person name="Mesny F."/>
            <person name="Miyauchi S."/>
            <person name="Thiergart T."/>
            <person name="Pickel B."/>
            <person name="Atanasova L."/>
            <person name="Karlsson M."/>
            <person name="Huettel B."/>
            <person name="Barry K.W."/>
            <person name="Haridas S."/>
            <person name="Chen C."/>
            <person name="Bauer D."/>
            <person name="Andreopoulos W."/>
            <person name="Pangilinan J."/>
            <person name="LaButti K."/>
            <person name="Riley R."/>
            <person name="Lipzen A."/>
            <person name="Clum A."/>
            <person name="Drula E."/>
            <person name="Henrissat B."/>
            <person name="Kohler A."/>
            <person name="Grigoriev I.V."/>
            <person name="Martin F.M."/>
            <person name="Hacquard S."/>
        </authorList>
    </citation>
    <scope>NUCLEOTIDE SEQUENCE</scope>
    <source>
        <strain evidence="9">MPI-CAGE-AT-0147</strain>
    </source>
</reference>
<dbReference type="PANTHER" id="PTHR36206">
    <property type="entry name" value="ASPERCRYPTIN BIOSYNTHESIS CLUSTER-SPECIFIC TRANSCRIPTION REGULATOR ATNN-RELATED"/>
    <property type="match status" value="1"/>
</dbReference>
<dbReference type="GO" id="GO:0000981">
    <property type="term" value="F:DNA-binding transcription factor activity, RNA polymerase II-specific"/>
    <property type="evidence" value="ECO:0007669"/>
    <property type="project" value="InterPro"/>
</dbReference>
<comment type="caution">
    <text evidence="9">The sequence shown here is derived from an EMBL/GenBank/DDBJ whole genome shotgun (WGS) entry which is preliminary data.</text>
</comment>
<protein>
    <recommendedName>
        <fullName evidence="8">Zn(2)-C6 fungal-type domain-containing protein</fullName>
    </recommendedName>
</protein>
<keyword evidence="10" id="KW-1185">Reference proteome</keyword>